<dbReference type="SUPFAM" id="SSF51069">
    <property type="entry name" value="Carbonic anhydrase"/>
    <property type="match status" value="1"/>
</dbReference>
<evidence type="ECO:0000259" key="1">
    <source>
        <dbReference type="PROSITE" id="PS51144"/>
    </source>
</evidence>
<dbReference type="Proteomes" id="UP001620626">
    <property type="component" value="Unassembled WGS sequence"/>
</dbReference>
<dbReference type="InterPro" id="IPR001148">
    <property type="entry name" value="CA_dom"/>
</dbReference>
<keyword evidence="3" id="KW-1185">Reference proteome</keyword>
<dbReference type="InterPro" id="IPR036398">
    <property type="entry name" value="CA_dom_sf"/>
</dbReference>
<dbReference type="Gene3D" id="3.10.200.10">
    <property type="entry name" value="Alpha carbonic anhydrase"/>
    <property type="match status" value="1"/>
</dbReference>
<feature type="domain" description="Alpha-carbonic anhydrase" evidence="1">
    <location>
        <begin position="71"/>
        <end position="204"/>
    </location>
</feature>
<organism evidence="2 3">
    <name type="scientific">Heterodera trifolii</name>
    <dbReference type="NCBI Taxonomy" id="157864"/>
    <lineage>
        <taxon>Eukaryota</taxon>
        <taxon>Metazoa</taxon>
        <taxon>Ecdysozoa</taxon>
        <taxon>Nematoda</taxon>
        <taxon>Chromadorea</taxon>
        <taxon>Rhabditida</taxon>
        <taxon>Tylenchina</taxon>
        <taxon>Tylenchomorpha</taxon>
        <taxon>Tylenchoidea</taxon>
        <taxon>Heteroderidae</taxon>
        <taxon>Heteroderinae</taxon>
        <taxon>Heterodera</taxon>
    </lineage>
</organism>
<evidence type="ECO:0000313" key="2">
    <source>
        <dbReference type="EMBL" id="KAL3105588.1"/>
    </source>
</evidence>
<protein>
    <recommendedName>
        <fullName evidence="1">Alpha-carbonic anhydrase domain-containing protein</fullName>
    </recommendedName>
</protein>
<accession>A0ABD2KRR5</accession>
<evidence type="ECO:0000313" key="3">
    <source>
        <dbReference type="Proteomes" id="UP001620626"/>
    </source>
</evidence>
<comment type="caution">
    <text evidence="2">The sequence shown here is derived from an EMBL/GenBank/DDBJ whole genome shotgun (WGS) entry which is preliminary data.</text>
</comment>
<dbReference type="EMBL" id="JBICBT010000681">
    <property type="protein sequence ID" value="KAL3105588.1"/>
    <property type="molecule type" value="Genomic_DNA"/>
</dbReference>
<proteinExistence type="predicted"/>
<dbReference type="Pfam" id="PF00194">
    <property type="entry name" value="Carb_anhydrase"/>
    <property type="match status" value="1"/>
</dbReference>
<dbReference type="SMART" id="SM01057">
    <property type="entry name" value="Carb_anhydrase"/>
    <property type="match status" value="1"/>
</dbReference>
<name>A0ABD2KRR5_9BILA</name>
<dbReference type="AlphaFoldDB" id="A0ABD2KRR5"/>
<sequence length="204" mass="23100">MAVGSCGTNIASIETLRYKNHTYVPVMGASARLGVRRLGATKLASSHINPQFFVKRDDDQAEAVASPLTVKDWDYDEGGQRGPKHWLEIAKRPNLGSCQSPIDLKLSDFRSLKTETPLCLVNYKMHLSVKLINTGLKFQPNTTVKEPLIHGGMLDQPYRFVQYHLHWAQRDTEDCEGKVILKNYRPIQKCYDREVIFVPSVANE</sequence>
<reference evidence="2 3" key="1">
    <citation type="submission" date="2024-10" db="EMBL/GenBank/DDBJ databases">
        <authorList>
            <person name="Kim D."/>
        </authorList>
    </citation>
    <scope>NUCLEOTIDE SEQUENCE [LARGE SCALE GENOMIC DNA]</scope>
    <source>
        <strain evidence="2">BH-2024</strain>
    </source>
</reference>
<gene>
    <name evidence="2" type="ORF">niasHT_021691</name>
</gene>
<dbReference type="PROSITE" id="PS51144">
    <property type="entry name" value="ALPHA_CA_2"/>
    <property type="match status" value="1"/>
</dbReference>